<gene>
    <name evidence="2" type="ORF">Egran_01284</name>
</gene>
<dbReference type="AlphaFoldDB" id="A0A232M3M4"/>
<feature type="region of interest" description="Disordered" evidence="1">
    <location>
        <begin position="102"/>
        <end position="180"/>
    </location>
</feature>
<feature type="non-terminal residue" evidence="2">
    <location>
        <position position="180"/>
    </location>
</feature>
<name>A0A232M3M4_9EURO</name>
<feature type="compositionally biased region" description="Basic and acidic residues" evidence="1">
    <location>
        <begin position="107"/>
        <end position="180"/>
    </location>
</feature>
<evidence type="ECO:0000313" key="3">
    <source>
        <dbReference type="Proteomes" id="UP000243515"/>
    </source>
</evidence>
<comment type="caution">
    <text evidence="2">The sequence shown here is derived from an EMBL/GenBank/DDBJ whole genome shotgun (WGS) entry which is preliminary data.</text>
</comment>
<protein>
    <submittedName>
        <fullName evidence="2">Uncharacterized protein</fullName>
    </submittedName>
</protein>
<organism evidence="2 3">
    <name type="scientific">Elaphomyces granulatus</name>
    <dbReference type="NCBI Taxonomy" id="519963"/>
    <lineage>
        <taxon>Eukaryota</taxon>
        <taxon>Fungi</taxon>
        <taxon>Dikarya</taxon>
        <taxon>Ascomycota</taxon>
        <taxon>Pezizomycotina</taxon>
        <taxon>Eurotiomycetes</taxon>
        <taxon>Eurotiomycetidae</taxon>
        <taxon>Eurotiales</taxon>
        <taxon>Elaphomycetaceae</taxon>
        <taxon>Elaphomyces</taxon>
    </lineage>
</organism>
<keyword evidence="3" id="KW-1185">Reference proteome</keyword>
<reference evidence="2 3" key="1">
    <citation type="journal article" date="2015" name="Environ. Microbiol.">
        <title>Metagenome sequence of Elaphomyces granulatus from sporocarp tissue reveals Ascomycota ectomycorrhizal fingerprints of genome expansion and a Proteobacteria-rich microbiome.</title>
        <authorList>
            <person name="Quandt C.A."/>
            <person name="Kohler A."/>
            <person name="Hesse C.N."/>
            <person name="Sharpton T.J."/>
            <person name="Martin F."/>
            <person name="Spatafora J.W."/>
        </authorList>
    </citation>
    <scope>NUCLEOTIDE SEQUENCE [LARGE SCALE GENOMIC DNA]</scope>
    <source>
        <strain evidence="2 3">OSC145934</strain>
    </source>
</reference>
<evidence type="ECO:0000256" key="1">
    <source>
        <dbReference type="SAM" id="MobiDB-lite"/>
    </source>
</evidence>
<accession>A0A232M3M4</accession>
<dbReference type="EMBL" id="NPHW01002681">
    <property type="protein sequence ID" value="OXV10952.1"/>
    <property type="molecule type" value="Genomic_DNA"/>
</dbReference>
<evidence type="ECO:0000313" key="2">
    <source>
        <dbReference type="EMBL" id="OXV10952.1"/>
    </source>
</evidence>
<dbReference type="Proteomes" id="UP000243515">
    <property type="component" value="Unassembled WGS sequence"/>
</dbReference>
<sequence length="180" mass="20814">MKQYRRHFPRLLAYIQDLEKRNRWLQKALEEHGAFPDTMDTADPLLAPQVGRGGAQPTATDMPPVPGSPVRLVNIHTTPDFSAPLTFDQALAPPREGYRALLPEETASGRDNRRSEFDAFRRADEQMRRDAGRDNRQSEFDAFRRADEQMRRDASGRNNRRSEFDAFRRGDELMRRNPST</sequence>
<proteinExistence type="predicted"/>